<dbReference type="Proteomes" id="UP000254512">
    <property type="component" value="Unassembled WGS sequence"/>
</dbReference>
<organism evidence="1 2">
    <name type="scientific">Grimontia hollisae</name>
    <name type="common">Vibrio hollisae</name>
    <dbReference type="NCBI Taxonomy" id="673"/>
    <lineage>
        <taxon>Bacteria</taxon>
        <taxon>Pseudomonadati</taxon>
        <taxon>Pseudomonadota</taxon>
        <taxon>Gammaproteobacteria</taxon>
        <taxon>Vibrionales</taxon>
        <taxon>Vibrionaceae</taxon>
        <taxon>Grimontia</taxon>
    </lineage>
</organism>
<evidence type="ECO:0000313" key="1">
    <source>
        <dbReference type="EMBL" id="STO55963.1"/>
    </source>
</evidence>
<protein>
    <submittedName>
        <fullName evidence="1">Uncharacterized protein</fullName>
    </submittedName>
</protein>
<dbReference type="EMBL" id="UGHD01000002">
    <property type="protein sequence ID" value="STO55963.1"/>
    <property type="molecule type" value="Genomic_DNA"/>
</dbReference>
<dbReference type="AlphaFoldDB" id="A0A377HIW1"/>
<reference evidence="1 2" key="1">
    <citation type="submission" date="2018-06" db="EMBL/GenBank/DDBJ databases">
        <authorList>
            <consortium name="Pathogen Informatics"/>
            <person name="Doyle S."/>
        </authorList>
    </citation>
    <scope>NUCLEOTIDE SEQUENCE [LARGE SCALE GENOMIC DNA]</scope>
    <source>
        <strain evidence="1 2">NCTC11645</strain>
    </source>
</reference>
<evidence type="ECO:0000313" key="2">
    <source>
        <dbReference type="Proteomes" id="UP000254512"/>
    </source>
</evidence>
<name>A0A377HIW1_GRIHO</name>
<dbReference type="RefSeq" id="WP_115659302.1">
    <property type="nucleotide sequence ID" value="NZ_UGHD01000002.1"/>
</dbReference>
<accession>A0A377HIW1</accession>
<gene>
    <name evidence="1" type="ORF">NCTC11645_00265</name>
</gene>
<sequence>MDMELQHFSTPSPKPPIIAPPGHLSTELTGFSDPEHYQIQRMLGEDRRRFDTPVNGEWPSPQAY</sequence>
<proteinExistence type="predicted"/>